<dbReference type="EMBL" id="DSMV01000145">
    <property type="protein sequence ID" value="HDW51570.1"/>
    <property type="molecule type" value="Genomic_DNA"/>
</dbReference>
<gene>
    <name evidence="3" type="ORF">ENQ35_02355</name>
</gene>
<evidence type="ECO:0000259" key="2">
    <source>
        <dbReference type="Pfam" id="PF10882"/>
    </source>
</evidence>
<organism evidence="3">
    <name type="scientific">Ammonifex degensii</name>
    <dbReference type="NCBI Taxonomy" id="42838"/>
    <lineage>
        <taxon>Bacteria</taxon>
        <taxon>Bacillati</taxon>
        <taxon>Bacillota</taxon>
        <taxon>Clostridia</taxon>
        <taxon>Thermoanaerobacterales</taxon>
        <taxon>Thermoanaerobacteraceae</taxon>
        <taxon>Ammonifex</taxon>
    </lineage>
</organism>
<sequence length="167" mass="18826">MKDLSRFKMAPWDVTVKFFTWTTIALVLFIYGGVFILGGEEARRNLGVHALFLGLFFSFGACYALGPRSYLVNEKGVRIERTVGSIFIPYAQILSVEVVEQANLSRAVGNGGIFSYYGTYFDGSGTKVKVYATRFERMVQIQTIKQSYYLSPDDPESFVEAVKRHLT</sequence>
<keyword evidence="1" id="KW-1133">Transmembrane helix</keyword>
<keyword evidence="1" id="KW-0812">Transmembrane</keyword>
<dbReference type="Pfam" id="PF10882">
    <property type="entry name" value="bPH_5"/>
    <property type="match status" value="1"/>
</dbReference>
<reference evidence="3" key="1">
    <citation type="journal article" date="2020" name="mSystems">
        <title>Genome- and Community-Level Interaction Insights into Carbon Utilization and Element Cycling Functions of Hydrothermarchaeota in Hydrothermal Sediment.</title>
        <authorList>
            <person name="Zhou Z."/>
            <person name="Liu Y."/>
            <person name="Xu W."/>
            <person name="Pan J."/>
            <person name="Luo Z.H."/>
            <person name="Li M."/>
        </authorList>
    </citation>
    <scope>NUCLEOTIDE SEQUENCE [LARGE SCALE GENOMIC DNA]</scope>
    <source>
        <strain evidence="3">SpSt-301</strain>
    </source>
</reference>
<keyword evidence="1" id="KW-0472">Membrane</keyword>
<comment type="caution">
    <text evidence="3">The sequence shown here is derived from an EMBL/GenBank/DDBJ whole genome shotgun (WGS) entry which is preliminary data.</text>
</comment>
<feature type="domain" description="Bacterial Pleckstrin homology" evidence="2">
    <location>
        <begin position="69"/>
        <end position="165"/>
    </location>
</feature>
<evidence type="ECO:0000256" key="1">
    <source>
        <dbReference type="SAM" id="Phobius"/>
    </source>
</evidence>
<protein>
    <recommendedName>
        <fullName evidence="2">Bacterial Pleckstrin homology domain-containing protein</fullName>
    </recommendedName>
</protein>
<dbReference type="AlphaFoldDB" id="A0A7C1J812"/>
<evidence type="ECO:0000313" key="3">
    <source>
        <dbReference type="EMBL" id="HDW51570.1"/>
    </source>
</evidence>
<feature type="transmembrane region" description="Helical" evidence="1">
    <location>
        <begin position="18"/>
        <end position="39"/>
    </location>
</feature>
<proteinExistence type="predicted"/>
<name>A0A7C1J812_9THEO</name>
<accession>A0A7C1J812</accession>
<dbReference type="InterPro" id="IPR027783">
    <property type="entry name" value="Bacterial_PH-related"/>
</dbReference>
<feature type="transmembrane region" description="Helical" evidence="1">
    <location>
        <begin position="46"/>
        <end position="66"/>
    </location>
</feature>